<keyword evidence="1" id="KW-1133">Transmembrane helix</keyword>
<dbReference type="EMBL" id="JAUQSX010000004">
    <property type="protein sequence ID" value="MDO7846732.1"/>
    <property type="molecule type" value="Genomic_DNA"/>
</dbReference>
<feature type="transmembrane region" description="Helical" evidence="1">
    <location>
        <begin position="441"/>
        <end position="459"/>
    </location>
</feature>
<accession>A0ABT9AA73</accession>
<name>A0ABT9AA73_9BACT</name>
<comment type="caution">
    <text evidence="2">The sequence shown here is derived from an EMBL/GenBank/DDBJ whole genome shotgun (WGS) entry which is preliminary data.</text>
</comment>
<organism evidence="2 3">
    <name type="scientific">Hymenobacter mellowenesis</name>
    <dbReference type="NCBI Taxonomy" id="3063995"/>
    <lineage>
        <taxon>Bacteria</taxon>
        <taxon>Pseudomonadati</taxon>
        <taxon>Bacteroidota</taxon>
        <taxon>Cytophagia</taxon>
        <taxon>Cytophagales</taxon>
        <taxon>Hymenobacteraceae</taxon>
        <taxon>Hymenobacter</taxon>
    </lineage>
</organism>
<feature type="transmembrane region" description="Helical" evidence="1">
    <location>
        <begin position="59"/>
        <end position="78"/>
    </location>
</feature>
<dbReference type="Proteomes" id="UP001167796">
    <property type="component" value="Unassembled WGS sequence"/>
</dbReference>
<keyword evidence="3" id="KW-1185">Reference proteome</keyword>
<feature type="transmembrane region" description="Helical" evidence="1">
    <location>
        <begin position="98"/>
        <end position="117"/>
    </location>
</feature>
<keyword evidence="1" id="KW-0472">Membrane</keyword>
<evidence type="ECO:0000313" key="2">
    <source>
        <dbReference type="EMBL" id="MDO7846732.1"/>
    </source>
</evidence>
<keyword evidence="1" id="KW-0812">Transmembrane</keyword>
<evidence type="ECO:0000256" key="1">
    <source>
        <dbReference type="SAM" id="Phobius"/>
    </source>
</evidence>
<proteinExistence type="predicted"/>
<feature type="transmembrane region" description="Helical" evidence="1">
    <location>
        <begin position="391"/>
        <end position="411"/>
    </location>
</feature>
<protein>
    <recommendedName>
        <fullName evidence="4">Glycosyltransferase RgtA/B/C/D-like domain-containing protein</fullName>
    </recommendedName>
</protein>
<feature type="transmembrane region" description="Helical" evidence="1">
    <location>
        <begin position="417"/>
        <end position="434"/>
    </location>
</feature>
<feature type="transmembrane region" description="Helical" evidence="1">
    <location>
        <begin position="219"/>
        <end position="238"/>
    </location>
</feature>
<feature type="transmembrane region" description="Helical" evidence="1">
    <location>
        <begin position="21"/>
        <end position="38"/>
    </location>
</feature>
<feature type="transmembrane region" description="Helical" evidence="1">
    <location>
        <begin position="129"/>
        <end position="145"/>
    </location>
</feature>
<evidence type="ECO:0000313" key="3">
    <source>
        <dbReference type="Proteomes" id="UP001167796"/>
    </source>
</evidence>
<dbReference type="RefSeq" id="WP_305011415.1">
    <property type="nucleotide sequence ID" value="NZ_JAUQSX010000004.1"/>
</dbReference>
<reference evidence="2" key="1">
    <citation type="submission" date="2023-07" db="EMBL/GenBank/DDBJ databases">
        <authorList>
            <person name="Kim M.K."/>
        </authorList>
    </citation>
    <scope>NUCLEOTIDE SEQUENCE</scope>
    <source>
        <strain evidence="2">M29</strain>
    </source>
</reference>
<sequence>MVNFQQAYSQSSWSLKTAWPIARYICLVFVLYLIYLPFSGYNELIWDAKQYWEAVSRFFLNKSSFSLLNYNFIFRGYMGPLLVMPVRVVCTVLNLDPMYGSKLIGMVWAAILFGFAIPKLWQVTTGVQLIANRWLLLTTLCFVFWGDYFNYCLQDFPAFTILLLALIALSKPKLVWIGYGGVLLAMCINMRPIYMASIPGVLGWFWWQTQRNEKTAVTITWWAQSILVFVLGIILVLLPQILINYRHFHQLSPFVLVNTNQHLPFYLIQLNWGLAYQRYDTSTNPLHFGAVFYGDREGVRELAAQTKGYFESYGAFAKYFLTHPLAGIGHYLRHLFNGLDVDYRAPYPAKIVAGHITGLQLLNYNVVTLGIVWLAYQARKSFQQVNYNRSAVLWLVVVLLIPVAIAIPTAVEVRFLIPLHLLLLASASAALCSFKWRQQTLSTYLAIGAVIVVVTWGGSRFSANTQAQLLSPNTAVTDY</sequence>
<evidence type="ECO:0008006" key="4">
    <source>
        <dbReference type="Google" id="ProtNLM"/>
    </source>
</evidence>
<gene>
    <name evidence="2" type="ORF">Q5H92_10220</name>
</gene>